<feature type="transmembrane region" description="Helical" evidence="8">
    <location>
        <begin position="38"/>
        <end position="58"/>
    </location>
</feature>
<sequence length="163" mass="17351">MNIRNVQKNLANNIPLHSTLAIASGLVTGYYLNLSKLSGLIIPAVFIMIYPMVVNLSLNNIKKIKSTVKPLVEAMILNFLIAPGLMFLLTTIVPVSIYMKISLLLLSIAPASSMGLGYLGLSGGDILAGATIVALAFILSLIVYPIAGYYFASGTPLSKSHRA</sequence>
<proteinExistence type="inferred from homology"/>
<keyword evidence="7 8" id="KW-0472">Membrane</keyword>
<dbReference type="GO" id="GO:0015105">
    <property type="term" value="F:arsenite transmembrane transporter activity"/>
    <property type="evidence" value="ECO:0007669"/>
    <property type="project" value="TreeGrafter"/>
</dbReference>
<dbReference type="PANTHER" id="PTHR43057">
    <property type="entry name" value="ARSENITE EFFLUX TRANSPORTER"/>
    <property type="match status" value="1"/>
</dbReference>
<dbReference type="Proteomes" id="UP000000254">
    <property type="component" value="Chromosome"/>
</dbReference>
<feature type="transmembrane region" description="Helical" evidence="8">
    <location>
        <begin position="12"/>
        <end position="32"/>
    </location>
</feature>
<dbReference type="InterPro" id="IPR002657">
    <property type="entry name" value="BilAc:Na_symport/Acr3"/>
</dbReference>
<evidence type="ECO:0000256" key="7">
    <source>
        <dbReference type="ARBA" id="ARBA00023136"/>
    </source>
</evidence>
<accession>A3DMA7</accession>
<dbReference type="GO" id="GO:0015104">
    <property type="term" value="F:antimonite transmembrane transporter activity"/>
    <property type="evidence" value="ECO:0007669"/>
    <property type="project" value="TreeGrafter"/>
</dbReference>
<evidence type="ECO:0000256" key="3">
    <source>
        <dbReference type="ARBA" id="ARBA00022448"/>
    </source>
</evidence>
<comment type="similarity">
    <text evidence="2">Belongs to the arsenical resistance-3 (ACR3) (TC 2.A.59) family.</text>
</comment>
<comment type="subcellular location">
    <subcellularLocation>
        <location evidence="1">Cell membrane</location>
        <topology evidence="1">Multi-pass membrane protein</topology>
    </subcellularLocation>
</comment>
<feature type="transmembrane region" description="Helical" evidence="8">
    <location>
        <begin position="97"/>
        <end position="119"/>
    </location>
</feature>
<dbReference type="GeneID" id="4907972"/>
<dbReference type="EMBL" id="CP000575">
    <property type="protein sequence ID" value="ABN69767.1"/>
    <property type="molecule type" value="Genomic_DNA"/>
</dbReference>
<dbReference type="HOGENOM" id="CLU_1623530_0_0_2"/>
<dbReference type="OrthoDB" id="326456at2157"/>
<dbReference type="RefSeq" id="WP_011838958.1">
    <property type="nucleotide sequence ID" value="NC_009033.1"/>
</dbReference>
<evidence type="ECO:0000256" key="4">
    <source>
        <dbReference type="ARBA" id="ARBA00022475"/>
    </source>
</evidence>
<evidence type="ECO:0000313" key="10">
    <source>
        <dbReference type="Proteomes" id="UP000000254"/>
    </source>
</evidence>
<dbReference type="Gene3D" id="1.20.1530.20">
    <property type="match status" value="1"/>
</dbReference>
<dbReference type="KEGG" id="smr:Smar_0661"/>
<evidence type="ECO:0000256" key="1">
    <source>
        <dbReference type="ARBA" id="ARBA00004651"/>
    </source>
</evidence>
<dbReference type="PANTHER" id="PTHR43057:SF1">
    <property type="entry name" value="ARSENICAL-RESISTANCE PROTEIN 3"/>
    <property type="match status" value="1"/>
</dbReference>
<feature type="transmembrane region" description="Helical" evidence="8">
    <location>
        <begin position="126"/>
        <end position="152"/>
    </location>
</feature>
<keyword evidence="10" id="KW-1185">Reference proteome</keyword>
<evidence type="ECO:0000256" key="8">
    <source>
        <dbReference type="SAM" id="Phobius"/>
    </source>
</evidence>
<keyword evidence="6 8" id="KW-1133">Transmembrane helix</keyword>
<keyword evidence="5 8" id="KW-0812">Transmembrane</keyword>
<evidence type="ECO:0000256" key="5">
    <source>
        <dbReference type="ARBA" id="ARBA00022692"/>
    </source>
</evidence>
<dbReference type="STRING" id="399550.Smar_0661"/>
<gene>
    <name evidence="9" type="ordered locus">Smar_0661</name>
</gene>
<protein>
    <submittedName>
        <fullName evidence="9">Arsenite transporter, ACR3 family</fullName>
    </submittedName>
</protein>
<reference evidence="9 10" key="2">
    <citation type="journal article" date="2009" name="Stand. Genomic Sci.">
        <title>Complete genome sequence of Staphylothermus marinus Stetter and Fiala 1986 type strain F1.</title>
        <authorList>
            <person name="Anderson I.J."/>
            <person name="Sun H."/>
            <person name="Lapidus A."/>
            <person name="Copeland A."/>
            <person name="Glavina Del Rio T."/>
            <person name="Tice H."/>
            <person name="Dalin E."/>
            <person name="Lucas S."/>
            <person name="Barry K."/>
            <person name="Land M."/>
            <person name="Richardson P."/>
            <person name="Huber H."/>
            <person name="Kyrpides N.C."/>
        </authorList>
    </citation>
    <scope>NUCLEOTIDE SEQUENCE [LARGE SCALE GENOMIC DNA]</scope>
    <source>
        <strain evidence="10">ATCC 43588 / DSM 3639 / JCM 9404 / F1</strain>
    </source>
</reference>
<organism evidence="9 10">
    <name type="scientific">Staphylothermus marinus (strain ATCC 43588 / DSM 3639 / JCM 9404 / F1)</name>
    <dbReference type="NCBI Taxonomy" id="399550"/>
    <lineage>
        <taxon>Archaea</taxon>
        <taxon>Thermoproteota</taxon>
        <taxon>Thermoprotei</taxon>
        <taxon>Desulfurococcales</taxon>
        <taxon>Desulfurococcaceae</taxon>
        <taxon>Staphylothermus</taxon>
    </lineage>
</organism>
<keyword evidence="3" id="KW-0813">Transport</keyword>
<feature type="transmembrane region" description="Helical" evidence="8">
    <location>
        <begin position="70"/>
        <end position="91"/>
    </location>
</feature>
<name>A3DMA7_STAMF</name>
<keyword evidence="4" id="KW-1003">Cell membrane</keyword>
<dbReference type="AlphaFoldDB" id="A3DMA7"/>
<evidence type="ECO:0000256" key="2">
    <source>
        <dbReference type="ARBA" id="ARBA00010110"/>
    </source>
</evidence>
<evidence type="ECO:0000313" key="9">
    <source>
        <dbReference type="EMBL" id="ABN69767.1"/>
    </source>
</evidence>
<dbReference type="InterPro" id="IPR038770">
    <property type="entry name" value="Na+/solute_symporter_sf"/>
</dbReference>
<dbReference type="eggNOG" id="arCOG02190">
    <property type="taxonomic scope" value="Archaea"/>
</dbReference>
<evidence type="ECO:0000256" key="6">
    <source>
        <dbReference type="ARBA" id="ARBA00022989"/>
    </source>
</evidence>
<reference evidence="10" key="1">
    <citation type="journal article" date="2009" name="BMC Genomics">
        <title>The complete genome sequence of Staphylothermus marinus reveals differences in sulfur metabolism among heterotrophic Crenarchaeota.</title>
        <authorList>
            <person name="Anderson I.J."/>
            <person name="Dharmarajan L."/>
            <person name="Rodriguez J."/>
            <person name="Hooper S."/>
            <person name="Porat I."/>
            <person name="Ulrich L.E."/>
            <person name="Elkins J.G."/>
            <person name="Mavromatis K."/>
            <person name="Sun H."/>
            <person name="Land M."/>
            <person name="Lapidus A."/>
            <person name="Lucas S."/>
            <person name="Barry K."/>
            <person name="Huber H."/>
            <person name="Zhulin I.B."/>
            <person name="Whitman W.B."/>
            <person name="Mukhopadhyay B."/>
            <person name="Woese C."/>
            <person name="Bristow J."/>
            <person name="Kyrpides N."/>
        </authorList>
    </citation>
    <scope>NUCLEOTIDE SEQUENCE [LARGE SCALE GENOMIC DNA]</scope>
    <source>
        <strain evidence="10">ATCC 43588 / DSM 3639 / JCM 9404 / F1</strain>
    </source>
</reference>
<dbReference type="Pfam" id="PF01758">
    <property type="entry name" value="SBF"/>
    <property type="match status" value="1"/>
</dbReference>
<dbReference type="InterPro" id="IPR004706">
    <property type="entry name" value="Arsenical-R_Acr3"/>
</dbReference>
<dbReference type="GO" id="GO:0015297">
    <property type="term" value="F:antiporter activity"/>
    <property type="evidence" value="ECO:0007669"/>
    <property type="project" value="InterPro"/>
</dbReference>
<dbReference type="GO" id="GO:0005886">
    <property type="term" value="C:plasma membrane"/>
    <property type="evidence" value="ECO:0007669"/>
    <property type="project" value="UniProtKB-SubCell"/>
</dbReference>